<protein>
    <submittedName>
        <fullName evidence="3">Rhodanese-like domain-containing protein</fullName>
    </submittedName>
</protein>
<feature type="domain" description="Rhodanese" evidence="2">
    <location>
        <begin position="59"/>
        <end position="112"/>
    </location>
</feature>
<name>A0ABT1XM00_9SPHN</name>
<evidence type="ECO:0000256" key="1">
    <source>
        <dbReference type="SAM" id="SignalP"/>
    </source>
</evidence>
<feature type="signal peptide" evidence="1">
    <location>
        <begin position="1"/>
        <end position="19"/>
    </location>
</feature>
<accession>A0ABT1XM00</accession>
<evidence type="ECO:0000259" key="2">
    <source>
        <dbReference type="PROSITE" id="PS50206"/>
    </source>
</evidence>
<keyword evidence="1" id="KW-0732">Signal</keyword>
<gene>
    <name evidence="3" type="ORF">NSO95_01910</name>
</gene>
<comment type="caution">
    <text evidence="3">The sequence shown here is derived from an EMBL/GenBank/DDBJ whole genome shotgun (WGS) entry which is preliminary data.</text>
</comment>
<organism evidence="3 4">
    <name type="scientific">Parerythrobacter lacustris</name>
    <dbReference type="NCBI Taxonomy" id="2969984"/>
    <lineage>
        <taxon>Bacteria</taxon>
        <taxon>Pseudomonadati</taxon>
        <taxon>Pseudomonadota</taxon>
        <taxon>Alphaproteobacteria</taxon>
        <taxon>Sphingomonadales</taxon>
        <taxon>Erythrobacteraceae</taxon>
        <taxon>Parerythrobacter</taxon>
    </lineage>
</organism>
<proteinExistence type="predicted"/>
<dbReference type="RefSeq" id="WP_257594448.1">
    <property type="nucleotide sequence ID" value="NZ_JANKHH010000001.1"/>
</dbReference>
<feature type="chain" id="PRO_5046270528" evidence="1">
    <location>
        <begin position="20"/>
        <end position="171"/>
    </location>
</feature>
<dbReference type="Gene3D" id="3.40.250.10">
    <property type="entry name" value="Rhodanese-like domain"/>
    <property type="match status" value="1"/>
</dbReference>
<dbReference type="CDD" id="cd00158">
    <property type="entry name" value="RHOD"/>
    <property type="match status" value="1"/>
</dbReference>
<evidence type="ECO:0000313" key="4">
    <source>
        <dbReference type="Proteomes" id="UP001206067"/>
    </source>
</evidence>
<dbReference type="SUPFAM" id="SSF52821">
    <property type="entry name" value="Rhodanese/Cell cycle control phosphatase"/>
    <property type="match status" value="1"/>
</dbReference>
<evidence type="ECO:0000313" key="3">
    <source>
        <dbReference type="EMBL" id="MCR2832690.1"/>
    </source>
</evidence>
<dbReference type="InterPro" id="IPR001763">
    <property type="entry name" value="Rhodanese-like_dom"/>
</dbReference>
<dbReference type="Pfam" id="PF00581">
    <property type="entry name" value="Rhodanese"/>
    <property type="match status" value="1"/>
</dbReference>
<sequence>MRIALLAAPLAFLGAAAAAQTPAPNPQIDYAGFIELTGSLQQVREAHRLERDEFLARAAAEGALLLDTRSESAFAAGHIEGAVNLPFSDFTSKSLREIVGNDPDRPIYIYCNNNFSDNAAPVISKMAPLALNIPTFINLHGYGYTNVWELAGVMPLSDVPWTSGLAPPDEG</sequence>
<dbReference type="InterPro" id="IPR036873">
    <property type="entry name" value="Rhodanese-like_dom_sf"/>
</dbReference>
<dbReference type="Proteomes" id="UP001206067">
    <property type="component" value="Unassembled WGS sequence"/>
</dbReference>
<reference evidence="3 4" key="1">
    <citation type="submission" date="2022-08" db="EMBL/GenBank/DDBJ databases">
        <title>Polyphasic taxonomy analysis of Qipengyuania sp.RS5-5.</title>
        <authorList>
            <person name="Xamxidin M."/>
            <person name="Wu M."/>
        </authorList>
    </citation>
    <scope>NUCLEOTIDE SEQUENCE [LARGE SCALE GENOMIC DNA]</scope>
    <source>
        <strain evidence="3 4">RS5-5</strain>
    </source>
</reference>
<keyword evidence="4" id="KW-1185">Reference proteome</keyword>
<dbReference type="PROSITE" id="PS50206">
    <property type="entry name" value="RHODANESE_3"/>
    <property type="match status" value="1"/>
</dbReference>
<dbReference type="SMART" id="SM00450">
    <property type="entry name" value="RHOD"/>
    <property type="match status" value="1"/>
</dbReference>
<dbReference type="EMBL" id="JANKHH010000001">
    <property type="protein sequence ID" value="MCR2832690.1"/>
    <property type="molecule type" value="Genomic_DNA"/>
</dbReference>